<dbReference type="FunFam" id="3.30.70.270:FF:000020">
    <property type="entry name" value="Transposon Tf2-6 polyprotein-like Protein"/>
    <property type="match status" value="1"/>
</dbReference>
<dbReference type="Pfam" id="PF00665">
    <property type="entry name" value="rve"/>
    <property type="match status" value="1"/>
</dbReference>
<evidence type="ECO:0000256" key="3">
    <source>
        <dbReference type="ARBA" id="ARBA00022695"/>
    </source>
</evidence>
<dbReference type="PANTHER" id="PTHR37984">
    <property type="entry name" value="PROTEIN CBG26694"/>
    <property type="match status" value="1"/>
</dbReference>
<sequence length="1231" mass="141050">MTLVGSRIVNQSKGNVHTPLYKNRAISKKDRSTRVDLDINLPHATKATWTFGDGPVVNAIDNTTHEALPKILLQLDNNKILTLIDTGASINIINNNIYKLIPEKFITHIDKGDVEATSANGSKIEIIGKVVIKLKIDQSEYSITCYISPSISHDLILGKPGLSTIGDLKISWSDAKIQLGKHCLKLINMYKLKVDIDTTLNPHTHTILNPVIENAPHLNNKSVFTIVNPRFKGNNFLATYSQISPVDDNKINFIIDNIGQNPITLTRNTLLGHVALIEHISDNEIKITNDGYSSDEADITERLPPYPSRNVGAISEDDFMNLIQVDRSQIDDKSFETLKYILWRNRLTFHEFNETPGFYSGLEQLHLHTIPHEIPKPIRAPRYTPEKEKEIEKQIRDMLAHDMIEPSRTPYLSRINLVKKKDNSWRFVVDFRAINKLIQPQSHHIPRIDSILDKASGKKFYSSLDLKNGFHQLLLDKNSRYLTGFPTHMGIFQYKRVPMGLVGSPDFFNYVIEKLFHSQDNFVYLDDILLTNNTLEDHLNNIDIALEKAAMFGLRFSLSKCLFFQKQLEYLGFLISSDGISPNPKKIAALTDKSIPKNIKELRSFLGTANYYRKHVPNYSKTAAILYDATNNFVWTTKHTEAFNNLKRAIGNACTLTPPDPNIPYTIVTDASIQGIGAALMQKDRPIAFASRTLKKSESMYAPVQLEALGLVYALKQFNPYIYGKRTTVLTDQNSLISLMTKRDVSNILDRYKNFIMGYDLDIKYIKGSDNTIADYLSRKIFNINISETRNNKFLDVFPKLSNYLQYPYIINNFIKYLNEKEKTSYPDGKITVRGKTRIFVPQLLRFMTLTLWHEHPLLGNHAGYEKGSQKFKEIFHWPAIDNDIKRIWSSCAICLKNKAHGALQAIVNDKTIPTPPHAWHTIAIDHLVISENNYILVLIDEFSKFVSMHHTTNLGTQTTINALKSTFLLLGFPNTIKTDNGPAFISEQFKQFCETFSIQHYKVSAFNHQGNGIVERFNRTIRESLRIHNTKDIKDIILFTQYVHNFSHMTNQEGKPKEYILSTVDRYINEDYTNNNLSGRRDLLHFIKNKFRENDNSTTENDNAFTYIPNNTIVFKKIQTAHKNDQQYDGPFRISEHLHGDTYLLHRITKSGRPTGQPIKSNARFLKLAPAIIQNNPNALELMTNISNPPIYEEHAPDITTENIIEPEKKNVYDQENYQYQLNKSHIRIH</sequence>
<dbReference type="PROSITE" id="PS50878">
    <property type="entry name" value="RT_POL"/>
    <property type="match status" value="1"/>
</dbReference>
<dbReference type="Gene3D" id="2.40.70.10">
    <property type="entry name" value="Acid Proteases"/>
    <property type="match status" value="1"/>
</dbReference>
<keyword evidence="10" id="KW-1185">Reference proteome</keyword>
<dbReference type="InterPro" id="IPR012337">
    <property type="entry name" value="RNaseH-like_sf"/>
</dbReference>
<dbReference type="InterPro" id="IPR043128">
    <property type="entry name" value="Rev_trsase/Diguanyl_cyclase"/>
</dbReference>
<dbReference type="CDD" id="cd09274">
    <property type="entry name" value="RNase_HI_RT_Ty3"/>
    <property type="match status" value="1"/>
</dbReference>
<keyword evidence="4" id="KW-0540">Nuclease</keyword>
<evidence type="ECO:0000313" key="11">
    <source>
        <dbReference type="WBParaSite" id="SPAL_0001754800.1"/>
    </source>
</evidence>
<dbReference type="GO" id="GO:0003676">
    <property type="term" value="F:nucleic acid binding"/>
    <property type="evidence" value="ECO:0007669"/>
    <property type="project" value="InterPro"/>
</dbReference>
<dbReference type="CDD" id="cd00303">
    <property type="entry name" value="retropepsin_like"/>
    <property type="match status" value="1"/>
</dbReference>
<dbReference type="Proteomes" id="UP000046392">
    <property type="component" value="Unplaced"/>
</dbReference>
<dbReference type="GO" id="GO:0003964">
    <property type="term" value="F:RNA-directed DNA polymerase activity"/>
    <property type="evidence" value="ECO:0007669"/>
    <property type="project" value="UniProtKB-KW"/>
</dbReference>
<reference evidence="11" key="1">
    <citation type="submission" date="2017-02" db="UniProtKB">
        <authorList>
            <consortium name="WormBaseParasite"/>
        </authorList>
    </citation>
    <scope>IDENTIFICATION</scope>
</reference>
<dbReference type="PROSITE" id="PS50994">
    <property type="entry name" value="INTEGRASE"/>
    <property type="match status" value="1"/>
</dbReference>
<dbReference type="Pfam" id="PF17921">
    <property type="entry name" value="Integrase_H2C2"/>
    <property type="match status" value="1"/>
</dbReference>
<dbReference type="Gene3D" id="1.10.340.70">
    <property type="match status" value="1"/>
</dbReference>
<dbReference type="SUPFAM" id="SSF56672">
    <property type="entry name" value="DNA/RNA polymerases"/>
    <property type="match status" value="1"/>
</dbReference>
<evidence type="ECO:0000256" key="4">
    <source>
        <dbReference type="ARBA" id="ARBA00022722"/>
    </source>
</evidence>
<dbReference type="InterPro" id="IPR041577">
    <property type="entry name" value="RT_RNaseH_2"/>
</dbReference>
<dbReference type="AlphaFoldDB" id="A0A0N5CI91"/>
<dbReference type="Gene3D" id="3.30.70.270">
    <property type="match status" value="2"/>
</dbReference>
<dbReference type="Pfam" id="PF17919">
    <property type="entry name" value="RT_RNaseH_2"/>
    <property type="match status" value="1"/>
</dbReference>
<dbReference type="InterPro" id="IPR021109">
    <property type="entry name" value="Peptidase_aspartic_dom_sf"/>
</dbReference>
<evidence type="ECO:0000259" key="8">
    <source>
        <dbReference type="PROSITE" id="PS50878"/>
    </source>
</evidence>
<evidence type="ECO:0000256" key="7">
    <source>
        <dbReference type="ARBA" id="ARBA00023268"/>
    </source>
</evidence>
<dbReference type="Gene3D" id="3.30.420.10">
    <property type="entry name" value="Ribonuclease H-like superfamily/Ribonuclease H"/>
    <property type="match status" value="1"/>
</dbReference>
<dbReference type="EC" id="2.7.7.49" evidence="1"/>
<dbReference type="GO" id="GO:0042575">
    <property type="term" value="C:DNA polymerase complex"/>
    <property type="evidence" value="ECO:0007669"/>
    <property type="project" value="UniProtKB-ARBA"/>
</dbReference>
<dbReference type="InterPro" id="IPR050951">
    <property type="entry name" value="Retrovirus_Pol_polyprotein"/>
</dbReference>
<organism evidence="10 11">
    <name type="scientific">Strongyloides papillosus</name>
    <name type="common">Intestinal threadworm</name>
    <dbReference type="NCBI Taxonomy" id="174720"/>
    <lineage>
        <taxon>Eukaryota</taxon>
        <taxon>Metazoa</taxon>
        <taxon>Ecdysozoa</taxon>
        <taxon>Nematoda</taxon>
        <taxon>Chromadorea</taxon>
        <taxon>Rhabditida</taxon>
        <taxon>Tylenchina</taxon>
        <taxon>Panagrolaimomorpha</taxon>
        <taxon>Strongyloidoidea</taxon>
        <taxon>Strongyloididae</taxon>
        <taxon>Strongyloides</taxon>
    </lineage>
</organism>
<protein>
    <recommendedName>
        <fullName evidence="1">RNA-directed DNA polymerase</fullName>
        <ecNumber evidence="1">2.7.7.49</ecNumber>
    </recommendedName>
</protein>
<feature type="domain" description="Integrase catalytic" evidence="9">
    <location>
        <begin position="913"/>
        <end position="1072"/>
    </location>
</feature>
<dbReference type="InterPro" id="IPR036397">
    <property type="entry name" value="RNaseH_sf"/>
</dbReference>
<keyword evidence="3" id="KW-0548">Nucleotidyltransferase</keyword>
<keyword evidence="7" id="KW-0511">Multifunctional enzyme</keyword>
<keyword evidence="5" id="KW-0378">Hydrolase</keyword>
<accession>A0A0N5CI91</accession>
<dbReference type="FunFam" id="3.10.20.370:FF:000001">
    <property type="entry name" value="Retrovirus-related Pol polyprotein from transposon 17.6-like protein"/>
    <property type="match status" value="1"/>
</dbReference>
<dbReference type="GO" id="GO:0015074">
    <property type="term" value="P:DNA integration"/>
    <property type="evidence" value="ECO:0007669"/>
    <property type="project" value="InterPro"/>
</dbReference>
<evidence type="ECO:0000313" key="10">
    <source>
        <dbReference type="Proteomes" id="UP000046392"/>
    </source>
</evidence>
<keyword evidence="2" id="KW-0808">Transferase</keyword>
<evidence type="ECO:0000256" key="5">
    <source>
        <dbReference type="ARBA" id="ARBA00022759"/>
    </source>
</evidence>
<proteinExistence type="predicted"/>
<dbReference type="Pfam" id="PF00078">
    <property type="entry name" value="RVT_1"/>
    <property type="match status" value="1"/>
</dbReference>
<dbReference type="InterPro" id="IPR041588">
    <property type="entry name" value="Integrase_H2C2"/>
</dbReference>
<dbReference type="WBParaSite" id="SPAL_0001754800.1">
    <property type="protein sequence ID" value="SPAL_0001754800.1"/>
    <property type="gene ID" value="SPAL_0001754800"/>
</dbReference>
<dbReference type="STRING" id="174720.A0A0N5CI91"/>
<keyword evidence="5" id="KW-0255">Endonuclease</keyword>
<dbReference type="Gene3D" id="3.10.10.10">
    <property type="entry name" value="HIV Type 1 Reverse Transcriptase, subunit A, domain 1"/>
    <property type="match status" value="1"/>
</dbReference>
<dbReference type="InterPro" id="IPR000477">
    <property type="entry name" value="RT_dom"/>
</dbReference>
<evidence type="ECO:0000259" key="9">
    <source>
        <dbReference type="PROSITE" id="PS50994"/>
    </source>
</evidence>
<evidence type="ECO:0000256" key="1">
    <source>
        <dbReference type="ARBA" id="ARBA00012493"/>
    </source>
</evidence>
<dbReference type="GO" id="GO:0004519">
    <property type="term" value="F:endonuclease activity"/>
    <property type="evidence" value="ECO:0007669"/>
    <property type="project" value="UniProtKB-KW"/>
</dbReference>
<dbReference type="SUPFAM" id="SSF53098">
    <property type="entry name" value="Ribonuclease H-like"/>
    <property type="match status" value="1"/>
</dbReference>
<evidence type="ECO:0000256" key="2">
    <source>
        <dbReference type="ARBA" id="ARBA00022679"/>
    </source>
</evidence>
<dbReference type="CDD" id="cd01647">
    <property type="entry name" value="RT_LTR"/>
    <property type="match status" value="1"/>
</dbReference>
<evidence type="ECO:0000256" key="6">
    <source>
        <dbReference type="ARBA" id="ARBA00022918"/>
    </source>
</evidence>
<feature type="domain" description="Reverse transcriptase" evidence="8">
    <location>
        <begin position="399"/>
        <end position="575"/>
    </location>
</feature>
<name>A0A0N5CI91_STREA</name>
<dbReference type="SUPFAM" id="SSF50630">
    <property type="entry name" value="Acid proteases"/>
    <property type="match status" value="1"/>
</dbReference>
<dbReference type="InterPro" id="IPR001584">
    <property type="entry name" value="Integrase_cat-core"/>
</dbReference>
<keyword evidence="6" id="KW-0695">RNA-directed DNA polymerase</keyword>
<dbReference type="PANTHER" id="PTHR37984:SF5">
    <property type="entry name" value="PROTEIN NYNRIN-LIKE"/>
    <property type="match status" value="1"/>
</dbReference>
<dbReference type="InterPro" id="IPR043502">
    <property type="entry name" value="DNA/RNA_pol_sf"/>
</dbReference>